<evidence type="ECO:0000313" key="4">
    <source>
        <dbReference type="EMBL" id="ADK83092.1"/>
    </source>
</evidence>
<proteinExistence type="predicted"/>
<keyword evidence="1" id="KW-0472">Membrane</keyword>
<reference evidence="4 5" key="1">
    <citation type="journal article" date="2010" name="Stand. Genomic Sci.">
        <title>Complete genome sequence of Spirochaeta smaragdinae type strain (SEBR 4228).</title>
        <authorList>
            <person name="Mavromatis K."/>
            <person name="Yasawong M."/>
            <person name="Chertkov O."/>
            <person name="Lapidus A."/>
            <person name="Lucas S."/>
            <person name="Nolan M."/>
            <person name="Del Rio T.G."/>
            <person name="Tice H."/>
            <person name="Cheng J.F."/>
            <person name="Pitluck S."/>
            <person name="Liolios K."/>
            <person name="Ivanova N."/>
            <person name="Tapia R."/>
            <person name="Han C."/>
            <person name="Bruce D."/>
            <person name="Goodwin L."/>
            <person name="Pati A."/>
            <person name="Chen A."/>
            <person name="Palaniappan K."/>
            <person name="Land M."/>
            <person name="Hauser L."/>
            <person name="Chang Y.J."/>
            <person name="Jeffries C.D."/>
            <person name="Detter J.C."/>
            <person name="Rohde M."/>
            <person name="Brambilla E."/>
            <person name="Spring S."/>
            <person name="Goker M."/>
            <person name="Sikorski J."/>
            <person name="Woyke T."/>
            <person name="Bristow J."/>
            <person name="Eisen J.A."/>
            <person name="Markowitz V."/>
            <person name="Hugenholtz P."/>
            <person name="Klenk H.P."/>
            <person name="Kyrpides N.C."/>
        </authorList>
    </citation>
    <scope>NUCLEOTIDE SEQUENCE [LARGE SCALE GENOMIC DNA]</scope>
    <source>
        <strain evidence="5">DSM 11293 / JCM 15392 / SEBR 4228</strain>
    </source>
</reference>
<accession>E1R9C3</accession>
<dbReference type="OrthoDB" id="9810918at2"/>
<dbReference type="Pfam" id="PF04536">
    <property type="entry name" value="TPM_phosphatase"/>
    <property type="match status" value="1"/>
</dbReference>
<sequence length="266" mass="27918">MAAVKSNRNIHLLLCIIFLFFSSAATFAQKLPDPVGTVNDFAGVIADSDKREIEQVAAAVKQATGAEIAVATVQSYAPYGSIEEYSVALAQKWGVGTEKEDNGVLLILAMQERKLRIEVGYGLEGALPDGLVGEIMDTSMVPYFQKGDYGEGFVRAVNGIAGIIADEYGVSLSQVDMRESSRYDYGRENDGSSMAELFKVLFVLFIIFSGGGRFLWPLLFLGGGGNRHYRGGFGSGGFGSGGFGGGGGFSGFGGGSFGGGGASRGF</sequence>
<evidence type="ECO:0000256" key="1">
    <source>
        <dbReference type="SAM" id="Phobius"/>
    </source>
</evidence>
<dbReference type="STRING" id="573413.Spirs_4007"/>
<feature type="signal peptide" evidence="2">
    <location>
        <begin position="1"/>
        <end position="27"/>
    </location>
</feature>
<dbReference type="PANTHER" id="PTHR30373">
    <property type="entry name" value="UPF0603 PROTEIN YGCG"/>
    <property type="match status" value="1"/>
</dbReference>
<keyword evidence="1" id="KW-1133">Transmembrane helix</keyword>
<dbReference type="PANTHER" id="PTHR30373:SF2">
    <property type="entry name" value="UPF0603 PROTEIN YGCG"/>
    <property type="match status" value="1"/>
</dbReference>
<dbReference type="HOGENOM" id="CLU_035211_2_0_12"/>
<dbReference type="Gene3D" id="3.10.310.50">
    <property type="match status" value="1"/>
</dbReference>
<dbReference type="AlphaFoldDB" id="E1R9C3"/>
<dbReference type="KEGG" id="ssm:Spirs_4007"/>
<organism evidence="4 5">
    <name type="scientific">Sediminispirochaeta smaragdinae (strain DSM 11293 / JCM 15392 / SEBR 4228)</name>
    <name type="common">Spirochaeta smaragdinae</name>
    <dbReference type="NCBI Taxonomy" id="573413"/>
    <lineage>
        <taxon>Bacteria</taxon>
        <taxon>Pseudomonadati</taxon>
        <taxon>Spirochaetota</taxon>
        <taxon>Spirochaetia</taxon>
        <taxon>Spirochaetales</taxon>
        <taxon>Spirochaetaceae</taxon>
        <taxon>Sediminispirochaeta</taxon>
    </lineage>
</organism>
<keyword evidence="2" id="KW-0732">Signal</keyword>
<dbReference type="eggNOG" id="COG1512">
    <property type="taxonomic scope" value="Bacteria"/>
</dbReference>
<feature type="transmembrane region" description="Helical" evidence="1">
    <location>
        <begin position="197"/>
        <end position="221"/>
    </location>
</feature>
<keyword evidence="1" id="KW-0812">Transmembrane</keyword>
<dbReference type="InterPro" id="IPR007621">
    <property type="entry name" value="TPM_dom"/>
</dbReference>
<evidence type="ECO:0000313" key="5">
    <source>
        <dbReference type="Proteomes" id="UP000002318"/>
    </source>
</evidence>
<protein>
    <recommendedName>
        <fullName evidence="3">TPM domain-containing protein</fullName>
    </recommendedName>
</protein>
<dbReference type="RefSeq" id="WP_013256549.1">
    <property type="nucleotide sequence ID" value="NC_014364.1"/>
</dbReference>
<keyword evidence="5" id="KW-1185">Reference proteome</keyword>
<dbReference type="EMBL" id="CP002116">
    <property type="protein sequence ID" value="ADK83092.1"/>
    <property type="molecule type" value="Genomic_DNA"/>
</dbReference>
<gene>
    <name evidence="4" type="ordered locus">Spirs_4007</name>
</gene>
<feature type="domain" description="TPM" evidence="3">
    <location>
        <begin position="38"/>
        <end position="161"/>
    </location>
</feature>
<feature type="chain" id="PRO_5003150796" description="TPM domain-containing protein" evidence="2">
    <location>
        <begin position="28"/>
        <end position="266"/>
    </location>
</feature>
<evidence type="ECO:0000256" key="2">
    <source>
        <dbReference type="SAM" id="SignalP"/>
    </source>
</evidence>
<dbReference type="Proteomes" id="UP000002318">
    <property type="component" value="Chromosome"/>
</dbReference>
<name>E1R9C3_SEDSS</name>
<evidence type="ECO:0000259" key="3">
    <source>
        <dbReference type="Pfam" id="PF04536"/>
    </source>
</evidence>